<accession>L1QGC3</accession>
<dbReference type="Proteomes" id="UP000010420">
    <property type="component" value="Unassembled WGS sequence"/>
</dbReference>
<reference evidence="2 3" key="1">
    <citation type="submission" date="2012-05" db="EMBL/GenBank/DDBJ databases">
        <authorList>
            <person name="Weinstock G."/>
            <person name="Sodergren E."/>
            <person name="Lobos E.A."/>
            <person name="Fulton L."/>
            <person name="Fulton R."/>
            <person name="Courtney L."/>
            <person name="Fronick C."/>
            <person name="O'Laughlin M."/>
            <person name="Godfrey J."/>
            <person name="Wilson R.M."/>
            <person name="Miner T."/>
            <person name="Farmer C."/>
            <person name="Delehaunty K."/>
            <person name="Cordes M."/>
            <person name="Minx P."/>
            <person name="Tomlinson C."/>
            <person name="Chen J."/>
            <person name="Wollam A."/>
            <person name="Pepin K.H."/>
            <person name="Bhonagiri V."/>
            <person name="Zhang X."/>
            <person name="Suruliraj S."/>
            <person name="Warren W."/>
            <person name="Mitreva M."/>
            <person name="Mardis E.R."/>
            <person name="Wilson R.K."/>
        </authorList>
    </citation>
    <scope>NUCLEOTIDE SEQUENCE [LARGE SCALE GENOMIC DNA]</scope>
    <source>
        <strain evidence="2 3">DSM 1785</strain>
    </source>
</reference>
<protein>
    <recommendedName>
        <fullName evidence="1">Treble clef zinc finger domain-containing protein</fullName>
    </recommendedName>
</protein>
<dbReference type="Pfam" id="PF14311">
    <property type="entry name" value="DUF4379"/>
    <property type="match status" value="1"/>
</dbReference>
<evidence type="ECO:0000313" key="3">
    <source>
        <dbReference type="Proteomes" id="UP000010420"/>
    </source>
</evidence>
<proteinExistence type="predicted"/>
<dbReference type="InterPro" id="IPR025487">
    <property type="entry name" value="DUF4379"/>
</dbReference>
<dbReference type="PATRIC" id="fig|545697.3.peg.1879"/>
<dbReference type="Gene3D" id="3.40.960.10">
    <property type="entry name" value="VSR Endonuclease"/>
    <property type="match status" value="1"/>
</dbReference>
<evidence type="ECO:0000313" key="2">
    <source>
        <dbReference type="EMBL" id="EKY26725.1"/>
    </source>
</evidence>
<dbReference type="HOGENOM" id="CLU_483739_0_0_9"/>
<dbReference type="RefSeq" id="WP_005213661.1">
    <property type="nucleotide sequence ID" value="NZ_KB291645.1"/>
</dbReference>
<organism evidence="2 3">
    <name type="scientific">Clostridium celatum DSM 1785</name>
    <dbReference type="NCBI Taxonomy" id="545697"/>
    <lineage>
        <taxon>Bacteria</taxon>
        <taxon>Bacillati</taxon>
        <taxon>Bacillota</taxon>
        <taxon>Clostridia</taxon>
        <taxon>Eubacteriales</taxon>
        <taxon>Clostridiaceae</taxon>
        <taxon>Clostridium</taxon>
    </lineage>
</organism>
<keyword evidence="3" id="KW-1185">Reference proteome</keyword>
<comment type="caution">
    <text evidence="2">The sequence shown here is derived from an EMBL/GenBank/DDBJ whole genome shotgun (WGS) entry which is preliminary data.</text>
</comment>
<sequence length="563" mass="65021">MDKFKYIGEGAALKRAQNWYKNFLCILAENNAYLISDYYGSKEEVIIHYKEADIKTSPQVFINHYLPSTKSFEEICEDNGDKFIKYVNCNDSQLAALIKVPNGEITMTKNSYMKFIKSRSTFFTFLSENNAILKSPYLGFNIPSVIYYKDKHFNMDFPSFKRAVKSTISFEEKCLKNGDLFIKYKDINDGASIALIKNNTNDILEMSSRAYDLFISGRNSFFKALNKVNAILLGSYLGTHIKTTIKYKGAIIDTTPHNFISQTIVNTNMLQKACEKNGDKFIKYTYKKDGVMLFLLETFDGGFVELSSNNYGQFIKARSDFFNIIKRNGHICTSPYLGSNEDIEIDFCCGHAPSTKKPINYKIYDTYGCISCYYDNISKDTRINKLNDKNILTNTFPHLLNEWSDKNIEPPSNYSYASKEKIFWKCTNGHKDFLQSITARTLQEQGYPKCSQSKGEKIICSYLDSIALDYSVQLTLENNKKYDIFVGAYNLIIEVHGLQHYEEVDYFSNRSLIEEKENDLNKEIYAKKKGYNYIIVDYREHKPSLALSRFKAQFSSFIDNYTK</sequence>
<feature type="domain" description="Treble clef zinc finger" evidence="1">
    <location>
        <begin position="399"/>
        <end position="452"/>
    </location>
</feature>
<gene>
    <name evidence="2" type="ORF">HMPREF0216_01910</name>
</gene>
<name>L1QGC3_9CLOT</name>
<dbReference type="OrthoDB" id="2086462at2"/>
<evidence type="ECO:0000259" key="1">
    <source>
        <dbReference type="Pfam" id="PF14311"/>
    </source>
</evidence>
<dbReference type="AlphaFoldDB" id="L1QGC3"/>
<dbReference type="EMBL" id="AMEZ01000053">
    <property type="protein sequence ID" value="EKY26725.1"/>
    <property type="molecule type" value="Genomic_DNA"/>
</dbReference>